<dbReference type="InterPro" id="IPR027304">
    <property type="entry name" value="Trigger_fact/SurA_dom_sf"/>
</dbReference>
<evidence type="ECO:0000313" key="11">
    <source>
        <dbReference type="Proteomes" id="UP000320547"/>
    </source>
</evidence>
<reference evidence="10 11" key="1">
    <citation type="submission" date="2019-07" db="EMBL/GenBank/DDBJ databases">
        <title>Genomic Encyclopedia of Archaeal and Bacterial Type Strains, Phase II (KMG-II): from individual species to whole genera.</title>
        <authorList>
            <person name="Goeker M."/>
        </authorList>
    </citation>
    <scope>NUCLEOTIDE SEQUENCE [LARGE SCALE GENOMIC DNA]</scope>
    <source>
        <strain evidence="10 11">ATCC BAA-2084</strain>
    </source>
</reference>
<evidence type="ECO:0000256" key="4">
    <source>
        <dbReference type="ARBA" id="ARBA00018370"/>
    </source>
</evidence>
<keyword evidence="8 10" id="KW-0413">Isomerase</keyword>
<dbReference type="Gene3D" id="3.10.50.40">
    <property type="match status" value="1"/>
</dbReference>
<dbReference type="PANTHER" id="PTHR47245">
    <property type="entry name" value="PEPTIDYLPROLYL ISOMERASE"/>
    <property type="match status" value="1"/>
</dbReference>
<proteinExistence type="inferred from homology"/>
<feature type="domain" description="PpiC" evidence="9">
    <location>
        <begin position="112"/>
        <end position="214"/>
    </location>
</feature>
<dbReference type="Proteomes" id="UP000320547">
    <property type="component" value="Unassembled WGS sequence"/>
</dbReference>
<dbReference type="GO" id="GO:0003755">
    <property type="term" value="F:peptidyl-prolyl cis-trans isomerase activity"/>
    <property type="evidence" value="ECO:0007669"/>
    <property type="project" value="UniProtKB-KW"/>
</dbReference>
<evidence type="ECO:0000256" key="7">
    <source>
        <dbReference type="ARBA" id="ARBA00031484"/>
    </source>
</evidence>
<dbReference type="PROSITE" id="PS01096">
    <property type="entry name" value="PPIC_PPIASE_1"/>
    <property type="match status" value="1"/>
</dbReference>
<dbReference type="OrthoDB" id="196786at2"/>
<evidence type="ECO:0000313" key="10">
    <source>
        <dbReference type="EMBL" id="TWJ06816.1"/>
    </source>
</evidence>
<evidence type="ECO:0000256" key="5">
    <source>
        <dbReference type="ARBA" id="ARBA00023110"/>
    </source>
</evidence>
<comment type="catalytic activity">
    <reaction evidence="1">
        <text>[protein]-peptidylproline (omega=180) = [protein]-peptidylproline (omega=0)</text>
        <dbReference type="Rhea" id="RHEA:16237"/>
        <dbReference type="Rhea" id="RHEA-COMP:10747"/>
        <dbReference type="Rhea" id="RHEA-COMP:10748"/>
        <dbReference type="ChEBI" id="CHEBI:83833"/>
        <dbReference type="ChEBI" id="CHEBI:83834"/>
        <dbReference type="EC" id="5.2.1.8"/>
    </reaction>
</comment>
<accession>A0A562UML2</accession>
<comment type="similarity">
    <text evidence="2">Belongs to the PpiC/parvulin rotamase family.</text>
</comment>
<evidence type="ECO:0000256" key="8">
    <source>
        <dbReference type="PROSITE-ProRule" id="PRU00278"/>
    </source>
</evidence>
<evidence type="ECO:0000256" key="6">
    <source>
        <dbReference type="ARBA" id="ARBA00030642"/>
    </source>
</evidence>
<dbReference type="InterPro" id="IPR046357">
    <property type="entry name" value="PPIase_dom_sf"/>
</dbReference>
<dbReference type="RefSeq" id="WP_067598208.1">
    <property type="nucleotide sequence ID" value="NZ_CP015963.1"/>
</dbReference>
<evidence type="ECO:0000256" key="1">
    <source>
        <dbReference type="ARBA" id="ARBA00000971"/>
    </source>
</evidence>
<dbReference type="SUPFAM" id="SSF54534">
    <property type="entry name" value="FKBP-like"/>
    <property type="match status" value="1"/>
</dbReference>
<dbReference type="EMBL" id="VLLK01000002">
    <property type="protein sequence ID" value="TWJ06816.1"/>
    <property type="molecule type" value="Genomic_DNA"/>
</dbReference>
<comment type="caution">
    <text evidence="10">The sequence shown here is derived from an EMBL/GenBank/DDBJ whole genome shotgun (WGS) entry which is preliminary data.</text>
</comment>
<sequence>MADLMEHPKVVIGGVEISAAAIAAEVQNHPAPDAEEAWQEAARALAVRQLLLAEADRQDIVAGECTDVEGRKLVEDDARIDALLVENVMVPSATTEEARRFYDNHTDRFCSETLIEAEHILFSASPEDEFNYSLAVGDARMAIRELEKDPACFAELAKAKSACPSKEQGGNLGQVGKGQTVAEFEQALFGLAEGELCRDPVKSPYGVHVIRAGRRAEGRQLPFELVEQSIRNYLEEASYRKAMSQYLSILASETEIEGVDLAAAEGPLVQ</sequence>
<evidence type="ECO:0000256" key="3">
    <source>
        <dbReference type="ARBA" id="ARBA00013194"/>
    </source>
</evidence>
<keyword evidence="11" id="KW-1185">Reference proteome</keyword>
<gene>
    <name evidence="10" type="ORF">JN10_2353</name>
</gene>
<dbReference type="SUPFAM" id="SSF109998">
    <property type="entry name" value="Triger factor/SurA peptide-binding domain-like"/>
    <property type="match status" value="1"/>
</dbReference>
<dbReference type="Pfam" id="PF00639">
    <property type="entry name" value="Rotamase"/>
    <property type="match status" value="1"/>
</dbReference>
<dbReference type="PANTHER" id="PTHR47245:SF2">
    <property type="entry name" value="PEPTIDYL-PROLYL CIS-TRANS ISOMERASE HP_0175-RELATED"/>
    <property type="match status" value="1"/>
</dbReference>
<dbReference type="PROSITE" id="PS50198">
    <property type="entry name" value="PPIC_PPIASE_2"/>
    <property type="match status" value="1"/>
</dbReference>
<evidence type="ECO:0000256" key="2">
    <source>
        <dbReference type="ARBA" id="ARBA00007656"/>
    </source>
</evidence>
<evidence type="ECO:0000259" key="9">
    <source>
        <dbReference type="PROSITE" id="PS50198"/>
    </source>
</evidence>
<protein>
    <recommendedName>
        <fullName evidence="4">Parvulin-like PPIase</fullName>
        <ecNumber evidence="3">5.2.1.8</ecNumber>
    </recommendedName>
    <alternativeName>
        <fullName evidence="6">Peptidyl-prolyl cis-trans isomerase plp</fullName>
    </alternativeName>
    <alternativeName>
        <fullName evidence="7">Rotamase plp</fullName>
    </alternativeName>
</protein>
<dbReference type="STRING" id="476157.GCA_001663155_01029"/>
<dbReference type="InterPro" id="IPR050245">
    <property type="entry name" value="PrsA_foldase"/>
</dbReference>
<keyword evidence="5 8" id="KW-0697">Rotamase</keyword>
<name>A0A562UML2_9SPHN</name>
<dbReference type="AlphaFoldDB" id="A0A562UML2"/>
<organism evidence="10 11">
    <name type="scientific">Altererythrobacter ishigakiensis</name>
    <dbReference type="NCBI Taxonomy" id="476157"/>
    <lineage>
        <taxon>Bacteria</taxon>
        <taxon>Pseudomonadati</taxon>
        <taxon>Pseudomonadota</taxon>
        <taxon>Alphaproteobacteria</taxon>
        <taxon>Sphingomonadales</taxon>
        <taxon>Erythrobacteraceae</taxon>
        <taxon>Altererythrobacter</taxon>
    </lineage>
</organism>
<dbReference type="EC" id="5.2.1.8" evidence="3"/>
<dbReference type="InterPro" id="IPR023058">
    <property type="entry name" value="PPIase_PpiC_CS"/>
</dbReference>
<dbReference type="InterPro" id="IPR000297">
    <property type="entry name" value="PPIase_PpiC"/>
</dbReference>